<evidence type="ECO:0000313" key="1">
    <source>
        <dbReference type="EMBL" id="GAA5064710.1"/>
    </source>
</evidence>
<gene>
    <name evidence="1" type="ORF">GCM10025751_54660</name>
</gene>
<accession>A0AAV3URB2</accession>
<dbReference type="AlphaFoldDB" id="A0AAV3URB2"/>
<name>A0AAV3URB2_9EURY</name>
<evidence type="ECO:0000313" key="2">
    <source>
        <dbReference type="Proteomes" id="UP001501729"/>
    </source>
</evidence>
<dbReference type="EMBL" id="BAABKX010000030">
    <property type="protein sequence ID" value="GAA5064710.1"/>
    <property type="molecule type" value="Genomic_DNA"/>
</dbReference>
<proteinExistence type="predicted"/>
<comment type="caution">
    <text evidence="1">The sequence shown here is derived from an EMBL/GenBank/DDBJ whole genome shotgun (WGS) entry which is preliminary data.</text>
</comment>
<protein>
    <submittedName>
        <fullName evidence="1">Uncharacterized protein</fullName>
    </submittedName>
</protein>
<reference evidence="1 2" key="1">
    <citation type="journal article" date="2019" name="Int. J. Syst. Evol. Microbiol.">
        <title>The Global Catalogue of Microorganisms (GCM) 10K type strain sequencing project: providing services to taxonomists for standard genome sequencing and annotation.</title>
        <authorList>
            <consortium name="The Broad Institute Genomics Platform"/>
            <consortium name="The Broad Institute Genome Sequencing Center for Infectious Disease"/>
            <person name="Wu L."/>
            <person name="Ma J."/>
        </authorList>
    </citation>
    <scope>NUCLEOTIDE SEQUENCE [LARGE SCALE GENOMIC DNA]</scope>
    <source>
        <strain evidence="1 2">JCM 17504</strain>
    </source>
</reference>
<dbReference type="Proteomes" id="UP001501729">
    <property type="component" value="Unassembled WGS sequence"/>
</dbReference>
<organism evidence="1 2">
    <name type="scientific">Haladaptatus pallidirubidus</name>
    <dbReference type="NCBI Taxonomy" id="1008152"/>
    <lineage>
        <taxon>Archaea</taxon>
        <taxon>Methanobacteriati</taxon>
        <taxon>Methanobacteriota</taxon>
        <taxon>Stenosarchaea group</taxon>
        <taxon>Halobacteria</taxon>
        <taxon>Halobacteriales</taxon>
        <taxon>Haladaptataceae</taxon>
        <taxon>Haladaptatus</taxon>
    </lineage>
</organism>
<keyword evidence="2" id="KW-1185">Reference proteome</keyword>
<sequence length="71" mass="8131">MVRFAMTKNIEISGVGVFGNEREEDIRSVKQLIADAERFQDNPDKYSQLHTEDTIIVNVAGRRIVGRDAFY</sequence>